<feature type="domain" description="HAMP" evidence="17">
    <location>
        <begin position="329"/>
        <end position="381"/>
    </location>
</feature>
<evidence type="ECO:0000256" key="7">
    <source>
        <dbReference type="ARBA" id="ARBA00022692"/>
    </source>
</evidence>
<sequence>MKHWLNKSLLTKLVGCFSLLSLVTVSVVAVGSFVQARTSLETEVLNRLTVAAELKGYQLDKWVKDQLSDVLLVSQEDKIRVTIETLLTTSPEDPAYQTAYQELTDRVTNLSEIKPNLRSIRITRNSGFVIFASDNPSIEKTYRPLGAPATYFTRDRINIVVPNFYISPNSQKAAVTVATPILDDQGTRMAALVVDLDLNQVDTLIRDNTGLGNTAETYLVGQTKTKNFFISKQTEGGTSQVAADQISVSSPGIDQAINQQKNGFGLYKNYQGIPVVGVYRWLPEENLALIAEIEQSTAFLPARKLARNIVILGLLSSGVLLIAVYLLSRRIIRPILAISDAANGLAQGDLTQTAPVMTTDEVGTLATTFNQMASQLRTSFETLEYRVAERTAELADAKEQADAANQAKSDFLANMSHELRTPLNGIMGYAQILRRTKTLPPEEKNGVNVIHRCGSHLLTLINDILDLSKIEARKLELMPTAVHLPSLLQSVVEMCEMRAEQKGIEFVYQPSSRLPAGIEVDEKRLRQVLINLLSNAIKFTDSGTVTLSVDVLELSEAHSNLFFQVKDTGVGIAEDDCAKLFEAFEQVGDHRKQSEGTGLGLAISQRIIKLMGSHIQVKSQLGEGSEFFFTAEVPRAQDWVQQQDIAASDRIIGYEGKRHTILVIDDRWENRAVLTNLLESLDFEVIQAINGQNGLDQLQSTPPDLIITDLAMPVMDGFEFLLHIRSSETLKHTKVLVSSASVAQMDQQMALDAGGDGFLVKPVDIKELIQLLTTHLNLTWIHEPDGNEPILSQPTELILPPQETLECLLEPAQIGDLKQLCEQLDSLVNTENTYLAFAEPIRQLAKEFKAEEIEELLQQYMAKEITHAG</sequence>
<evidence type="ECO:0000256" key="3">
    <source>
        <dbReference type="ARBA" id="ARBA00012438"/>
    </source>
</evidence>
<keyword evidence="8" id="KW-0418">Kinase</keyword>
<dbReference type="PROSITE" id="PS50110">
    <property type="entry name" value="RESPONSE_REGULATORY"/>
    <property type="match status" value="1"/>
</dbReference>
<feature type="domain" description="Response regulatory" evidence="16">
    <location>
        <begin position="660"/>
        <end position="776"/>
    </location>
</feature>
<evidence type="ECO:0000313" key="18">
    <source>
        <dbReference type="EMBL" id="MBT9311945.1"/>
    </source>
</evidence>
<evidence type="ECO:0000256" key="12">
    <source>
        <dbReference type="PROSITE-ProRule" id="PRU00169"/>
    </source>
</evidence>
<dbReference type="PRINTS" id="PR00344">
    <property type="entry name" value="BCTRLSENSOR"/>
</dbReference>
<name>A0ABS5Y291_9CYAN</name>
<keyword evidence="4" id="KW-1003">Cell membrane</keyword>
<dbReference type="InterPro" id="IPR003660">
    <property type="entry name" value="HAMP_dom"/>
</dbReference>
<keyword evidence="7 14" id="KW-0812">Transmembrane</keyword>
<dbReference type="CDD" id="cd00082">
    <property type="entry name" value="HisKA"/>
    <property type="match status" value="1"/>
</dbReference>
<dbReference type="SMART" id="SM00448">
    <property type="entry name" value="REC"/>
    <property type="match status" value="1"/>
</dbReference>
<dbReference type="CDD" id="cd16922">
    <property type="entry name" value="HATPase_EvgS-ArcB-TorS-like"/>
    <property type="match status" value="1"/>
</dbReference>
<evidence type="ECO:0000259" key="17">
    <source>
        <dbReference type="PROSITE" id="PS50885"/>
    </source>
</evidence>
<evidence type="ECO:0000256" key="6">
    <source>
        <dbReference type="ARBA" id="ARBA00022679"/>
    </source>
</evidence>
<comment type="subcellular location">
    <subcellularLocation>
        <location evidence="2">Cell membrane</location>
        <topology evidence="2">Multi-pass membrane protein</topology>
    </subcellularLocation>
</comment>
<keyword evidence="9 14" id="KW-1133">Transmembrane helix</keyword>
<feature type="transmembrane region" description="Helical" evidence="14">
    <location>
        <begin position="305"/>
        <end position="327"/>
    </location>
</feature>
<feature type="modified residue" description="4-aspartylphosphate" evidence="12">
    <location>
        <position position="709"/>
    </location>
</feature>
<dbReference type="SUPFAM" id="SSF52172">
    <property type="entry name" value="CheY-like"/>
    <property type="match status" value="1"/>
</dbReference>
<keyword evidence="5 12" id="KW-0597">Phosphoprotein</keyword>
<dbReference type="CDD" id="cd06225">
    <property type="entry name" value="HAMP"/>
    <property type="match status" value="1"/>
</dbReference>
<dbReference type="PROSITE" id="PS50109">
    <property type="entry name" value="HIS_KIN"/>
    <property type="match status" value="1"/>
</dbReference>
<dbReference type="SUPFAM" id="SSF47384">
    <property type="entry name" value="Homodimeric domain of signal transducing histidine kinase"/>
    <property type="match status" value="1"/>
</dbReference>
<dbReference type="Pfam" id="PF02743">
    <property type="entry name" value="dCache_1"/>
    <property type="match status" value="1"/>
</dbReference>
<dbReference type="PROSITE" id="PS50885">
    <property type="entry name" value="HAMP"/>
    <property type="match status" value="1"/>
</dbReference>
<feature type="coiled-coil region" evidence="13">
    <location>
        <begin position="380"/>
        <end position="414"/>
    </location>
</feature>
<evidence type="ECO:0000256" key="13">
    <source>
        <dbReference type="SAM" id="Coils"/>
    </source>
</evidence>
<dbReference type="SMART" id="SM00304">
    <property type="entry name" value="HAMP"/>
    <property type="match status" value="1"/>
</dbReference>
<dbReference type="SUPFAM" id="SSF158472">
    <property type="entry name" value="HAMP domain-like"/>
    <property type="match status" value="1"/>
</dbReference>
<dbReference type="CDD" id="cd18773">
    <property type="entry name" value="PDC1_HK_sensor"/>
    <property type="match status" value="1"/>
</dbReference>
<dbReference type="Proteomes" id="UP001196661">
    <property type="component" value="Unassembled WGS sequence"/>
</dbReference>
<dbReference type="InterPro" id="IPR003594">
    <property type="entry name" value="HATPase_dom"/>
</dbReference>
<dbReference type="InterPro" id="IPR003661">
    <property type="entry name" value="HisK_dim/P_dom"/>
</dbReference>
<keyword evidence="10" id="KW-0902">Two-component regulatory system</keyword>
<dbReference type="Pfam" id="PF00672">
    <property type="entry name" value="HAMP"/>
    <property type="match status" value="1"/>
</dbReference>
<evidence type="ECO:0000256" key="14">
    <source>
        <dbReference type="SAM" id="Phobius"/>
    </source>
</evidence>
<comment type="caution">
    <text evidence="18">The sequence shown here is derived from an EMBL/GenBank/DDBJ whole genome shotgun (WGS) entry which is preliminary data.</text>
</comment>
<organism evidence="18 19">
    <name type="scientific">Leptothoe kymatousa TAU-MAC 1615</name>
    <dbReference type="NCBI Taxonomy" id="2364775"/>
    <lineage>
        <taxon>Bacteria</taxon>
        <taxon>Bacillati</taxon>
        <taxon>Cyanobacteriota</taxon>
        <taxon>Cyanophyceae</taxon>
        <taxon>Nodosilineales</taxon>
        <taxon>Cymatolegaceae</taxon>
        <taxon>Leptothoe</taxon>
        <taxon>Leptothoe kymatousa</taxon>
    </lineage>
</organism>
<accession>A0ABS5Y291</accession>
<evidence type="ECO:0000256" key="11">
    <source>
        <dbReference type="ARBA" id="ARBA00023136"/>
    </source>
</evidence>
<evidence type="ECO:0000256" key="10">
    <source>
        <dbReference type="ARBA" id="ARBA00023012"/>
    </source>
</evidence>
<keyword evidence="6" id="KW-0808">Transferase</keyword>
<dbReference type="InterPro" id="IPR004358">
    <property type="entry name" value="Sig_transdc_His_kin-like_C"/>
</dbReference>
<dbReference type="PANTHER" id="PTHR43047:SF72">
    <property type="entry name" value="OSMOSENSING HISTIDINE PROTEIN KINASE SLN1"/>
    <property type="match status" value="1"/>
</dbReference>
<dbReference type="RefSeq" id="WP_215617798.1">
    <property type="nucleotide sequence ID" value="NZ_JADOER010000004.1"/>
</dbReference>
<evidence type="ECO:0000256" key="5">
    <source>
        <dbReference type="ARBA" id="ARBA00022553"/>
    </source>
</evidence>
<reference evidence="18 19" key="1">
    <citation type="journal article" date="2021" name="Mar. Drugs">
        <title>Genome Reduction and Secondary Metabolism of the Marine Sponge-Associated Cyanobacterium Leptothoe.</title>
        <authorList>
            <person name="Konstantinou D."/>
            <person name="Popin R.V."/>
            <person name="Fewer D.P."/>
            <person name="Sivonen K."/>
            <person name="Gkelis S."/>
        </authorList>
    </citation>
    <scope>NUCLEOTIDE SEQUENCE [LARGE SCALE GENOMIC DNA]</scope>
    <source>
        <strain evidence="18 19">TAU-MAC 1615</strain>
    </source>
</reference>
<keyword evidence="13" id="KW-0175">Coiled coil</keyword>
<keyword evidence="11 14" id="KW-0472">Membrane</keyword>
<evidence type="ECO:0000256" key="1">
    <source>
        <dbReference type="ARBA" id="ARBA00000085"/>
    </source>
</evidence>
<evidence type="ECO:0000313" key="19">
    <source>
        <dbReference type="Proteomes" id="UP001196661"/>
    </source>
</evidence>
<dbReference type="InterPro" id="IPR036890">
    <property type="entry name" value="HATPase_C_sf"/>
</dbReference>
<dbReference type="Gene3D" id="6.10.340.10">
    <property type="match status" value="1"/>
</dbReference>
<gene>
    <name evidence="18" type="ORF">IXB28_06980</name>
</gene>
<dbReference type="EMBL" id="JADOER010000004">
    <property type="protein sequence ID" value="MBT9311945.1"/>
    <property type="molecule type" value="Genomic_DNA"/>
</dbReference>
<protein>
    <recommendedName>
        <fullName evidence="3">histidine kinase</fullName>
        <ecNumber evidence="3">2.7.13.3</ecNumber>
    </recommendedName>
</protein>
<dbReference type="InterPro" id="IPR001789">
    <property type="entry name" value="Sig_transdc_resp-reg_receiver"/>
</dbReference>
<comment type="catalytic activity">
    <reaction evidence="1">
        <text>ATP + protein L-histidine = ADP + protein N-phospho-L-histidine.</text>
        <dbReference type="EC" id="2.7.13.3"/>
    </reaction>
</comment>
<dbReference type="PANTHER" id="PTHR43047">
    <property type="entry name" value="TWO-COMPONENT HISTIDINE PROTEIN KINASE"/>
    <property type="match status" value="1"/>
</dbReference>
<dbReference type="Pfam" id="PF02518">
    <property type="entry name" value="HATPase_c"/>
    <property type="match status" value="1"/>
</dbReference>
<dbReference type="Pfam" id="PF00072">
    <property type="entry name" value="Response_reg"/>
    <property type="match status" value="1"/>
</dbReference>
<evidence type="ECO:0000256" key="2">
    <source>
        <dbReference type="ARBA" id="ARBA00004651"/>
    </source>
</evidence>
<evidence type="ECO:0000256" key="4">
    <source>
        <dbReference type="ARBA" id="ARBA00022475"/>
    </source>
</evidence>
<evidence type="ECO:0000256" key="8">
    <source>
        <dbReference type="ARBA" id="ARBA00022777"/>
    </source>
</evidence>
<feature type="domain" description="Histidine kinase" evidence="15">
    <location>
        <begin position="414"/>
        <end position="635"/>
    </location>
</feature>
<dbReference type="SMART" id="SM00387">
    <property type="entry name" value="HATPase_c"/>
    <property type="match status" value="1"/>
</dbReference>
<evidence type="ECO:0000259" key="16">
    <source>
        <dbReference type="PROSITE" id="PS50110"/>
    </source>
</evidence>
<dbReference type="SMART" id="SM00388">
    <property type="entry name" value="HisKA"/>
    <property type="match status" value="1"/>
</dbReference>
<keyword evidence="19" id="KW-1185">Reference proteome</keyword>
<evidence type="ECO:0000256" key="9">
    <source>
        <dbReference type="ARBA" id="ARBA00022989"/>
    </source>
</evidence>
<proteinExistence type="predicted"/>
<dbReference type="SUPFAM" id="SSF55874">
    <property type="entry name" value="ATPase domain of HSP90 chaperone/DNA topoisomerase II/histidine kinase"/>
    <property type="match status" value="1"/>
</dbReference>
<dbReference type="Gene3D" id="3.30.565.10">
    <property type="entry name" value="Histidine kinase-like ATPase, C-terminal domain"/>
    <property type="match status" value="1"/>
</dbReference>
<dbReference type="Gene3D" id="1.10.287.130">
    <property type="match status" value="1"/>
</dbReference>
<evidence type="ECO:0000259" key="15">
    <source>
        <dbReference type="PROSITE" id="PS50109"/>
    </source>
</evidence>
<dbReference type="CDD" id="cd17546">
    <property type="entry name" value="REC_hyHK_CKI1_RcsC-like"/>
    <property type="match status" value="1"/>
</dbReference>
<dbReference type="InterPro" id="IPR005467">
    <property type="entry name" value="His_kinase_dom"/>
</dbReference>
<dbReference type="Pfam" id="PF00512">
    <property type="entry name" value="HisKA"/>
    <property type="match status" value="1"/>
</dbReference>
<dbReference type="InterPro" id="IPR033479">
    <property type="entry name" value="dCache_1"/>
</dbReference>
<dbReference type="Gene3D" id="3.40.50.2300">
    <property type="match status" value="1"/>
</dbReference>
<dbReference type="InterPro" id="IPR011006">
    <property type="entry name" value="CheY-like_superfamily"/>
</dbReference>
<dbReference type="InterPro" id="IPR036097">
    <property type="entry name" value="HisK_dim/P_sf"/>
</dbReference>
<dbReference type="EC" id="2.7.13.3" evidence="3"/>